<keyword evidence="4 6" id="KW-1133">Transmembrane helix</keyword>
<comment type="similarity">
    <text evidence="6">Belongs to the TVP38/TMEM64 family.</text>
</comment>
<dbReference type="InterPro" id="IPR015414">
    <property type="entry name" value="TMEM64"/>
</dbReference>
<gene>
    <name evidence="8" type="ORF">ACFQ2I_18055</name>
</gene>
<evidence type="ECO:0000256" key="1">
    <source>
        <dbReference type="ARBA" id="ARBA00004651"/>
    </source>
</evidence>
<evidence type="ECO:0000256" key="3">
    <source>
        <dbReference type="ARBA" id="ARBA00022692"/>
    </source>
</evidence>
<sequence length="162" mass="17722">MNLRSAEETAEWLGQLGGWAIAASILFNILISISGVLPSAFLSGANAIVFGLPLGFSISLIGEVLGALISYWLYRKGLLVLRRRGARLRKWRERIANAGKVRQFVLILFARVLPFIPSGAVTFFAAWIKMNVLAFMVATLVGKAPSIAAEVWLGYSLFAFFS</sequence>
<feature type="domain" description="VTT" evidence="7">
    <location>
        <begin position="37"/>
        <end position="155"/>
    </location>
</feature>
<evidence type="ECO:0000256" key="6">
    <source>
        <dbReference type="RuleBase" id="RU366058"/>
    </source>
</evidence>
<comment type="caution">
    <text evidence="8">The sequence shown here is derived from an EMBL/GenBank/DDBJ whole genome shotgun (WGS) entry which is preliminary data.</text>
</comment>
<evidence type="ECO:0000313" key="8">
    <source>
        <dbReference type="EMBL" id="MFD0961257.1"/>
    </source>
</evidence>
<dbReference type="PANTHER" id="PTHR12677:SF55">
    <property type="entry name" value="UNDECAPRENYL PHOSPHATE TRANSPORTER SAOUHSC_00901-RELATED"/>
    <property type="match status" value="1"/>
</dbReference>
<protein>
    <recommendedName>
        <fullName evidence="6">TVP38/TMEM64 family membrane protein</fullName>
    </recommendedName>
</protein>
<dbReference type="RefSeq" id="WP_377566634.1">
    <property type="nucleotide sequence ID" value="NZ_JBHTJZ010000033.1"/>
</dbReference>
<dbReference type="Pfam" id="PF09335">
    <property type="entry name" value="VTT_dom"/>
    <property type="match status" value="1"/>
</dbReference>
<evidence type="ECO:0000313" key="9">
    <source>
        <dbReference type="Proteomes" id="UP001596989"/>
    </source>
</evidence>
<dbReference type="InterPro" id="IPR032816">
    <property type="entry name" value="VTT_dom"/>
</dbReference>
<keyword evidence="2 6" id="KW-1003">Cell membrane</keyword>
<comment type="subcellular location">
    <subcellularLocation>
        <location evidence="1 6">Cell membrane</location>
        <topology evidence="1 6">Multi-pass membrane protein</topology>
    </subcellularLocation>
</comment>
<accession>A0ABW3HUN7</accession>
<evidence type="ECO:0000256" key="5">
    <source>
        <dbReference type="ARBA" id="ARBA00023136"/>
    </source>
</evidence>
<name>A0ABW3HUN7_9BACL</name>
<evidence type="ECO:0000259" key="7">
    <source>
        <dbReference type="Pfam" id="PF09335"/>
    </source>
</evidence>
<feature type="transmembrane region" description="Helical" evidence="6">
    <location>
        <begin position="48"/>
        <end position="74"/>
    </location>
</feature>
<keyword evidence="3 6" id="KW-0812">Transmembrane</keyword>
<feature type="transmembrane region" description="Helical" evidence="6">
    <location>
        <begin position="104"/>
        <end position="128"/>
    </location>
</feature>
<proteinExistence type="inferred from homology"/>
<keyword evidence="9" id="KW-1185">Reference proteome</keyword>
<keyword evidence="5 6" id="KW-0472">Membrane</keyword>
<dbReference type="Proteomes" id="UP001596989">
    <property type="component" value="Unassembled WGS sequence"/>
</dbReference>
<organism evidence="8 9">
    <name type="scientific">Paenibacillus chungangensis</name>
    <dbReference type="NCBI Taxonomy" id="696535"/>
    <lineage>
        <taxon>Bacteria</taxon>
        <taxon>Bacillati</taxon>
        <taxon>Bacillota</taxon>
        <taxon>Bacilli</taxon>
        <taxon>Bacillales</taxon>
        <taxon>Paenibacillaceae</taxon>
        <taxon>Paenibacillus</taxon>
    </lineage>
</organism>
<comment type="caution">
    <text evidence="6">Lacks conserved residue(s) required for the propagation of feature annotation.</text>
</comment>
<dbReference type="PANTHER" id="PTHR12677">
    <property type="entry name" value="GOLGI APPARATUS MEMBRANE PROTEIN TVP38-RELATED"/>
    <property type="match status" value="1"/>
</dbReference>
<feature type="transmembrane region" description="Helical" evidence="6">
    <location>
        <begin position="134"/>
        <end position="161"/>
    </location>
</feature>
<reference evidence="9" key="1">
    <citation type="journal article" date="2019" name="Int. J. Syst. Evol. Microbiol.">
        <title>The Global Catalogue of Microorganisms (GCM) 10K type strain sequencing project: providing services to taxonomists for standard genome sequencing and annotation.</title>
        <authorList>
            <consortium name="The Broad Institute Genomics Platform"/>
            <consortium name="The Broad Institute Genome Sequencing Center for Infectious Disease"/>
            <person name="Wu L."/>
            <person name="Ma J."/>
        </authorList>
    </citation>
    <scope>NUCLEOTIDE SEQUENCE [LARGE SCALE GENOMIC DNA]</scope>
    <source>
        <strain evidence="9">CCUG 59129</strain>
    </source>
</reference>
<evidence type="ECO:0000256" key="2">
    <source>
        <dbReference type="ARBA" id="ARBA00022475"/>
    </source>
</evidence>
<feature type="transmembrane region" description="Helical" evidence="6">
    <location>
        <begin position="12"/>
        <end position="36"/>
    </location>
</feature>
<dbReference type="EMBL" id="JBHTJZ010000033">
    <property type="protein sequence ID" value="MFD0961257.1"/>
    <property type="molecule type" value="Genomic_DNA"/>
</dbReference>
<evidence type="ECO:0000256" key="4">
    <source>
        <dbReference type="ARBA" id="ARBA00022989"/>
    </source>
</evidence>